<name>A0A2H0NIP4_9BACT</name>
<comment type="pathway">
    <text evidence="1 10">Amino-acid biosynthesis; L-histidine biosynthesis; L-histidine from 5-phospho-alpha-D-ribose 1-diphosphate: step 5/9.</text>
</comment>
<dbReference type="CDD" id="cd01748">
    <property type="entry name" value="GATase1_IGP_Synthase"/>
    <property type="match status" value="1"/>
</dbReference>
<reference evidence="13 14" key="1">
    <citation type="submission" date="2017-09" db="EMBL/GenBank/DDBJ databases">
        <title>Depth-based differentiation of microbial function through sediment-hosted aquifers and enrichment of novel symbionts in the deep terrestrial subsurface.</title>
        <authorList>
            <person name="Probst A.J."/>
            <person name="Ladd B."/>
            <person name="Jarett J.K."/>
            <person name="Geller-Mcgrath D.E."/>
            <person name="Sieber C.M."/>
            <person name="Emerson J.B."/>
            <person name="Anantharaman K."/>
            <person name="Thomas B.C."/>
            <person name="Malmstrom R."/>
            <person name="Stieglmeier M."/>
            <person name="Klingl A."/>
            <person name="Woyke T."/>
            <person name="Ryan C.M."/>
            <person name="Banfield J.F."/>
        </authorList>
    </citation>
    <scope>NUCLEOTIDE SEQUENCE [LARGE SCALE GENOMIC DNA]</scope>
    <source>
        <strain evidence="13">CG11_big_fil_rev_8_21_14_0_20_37_11</strain>
    </source>
</reference>
<organism evidence="13 14">
    <name type="scientific">Candidatus Gottesmanbacteria bacterium CG11_big_fil_rev_8_21_14_0_20_37_11</name>
    <dbReference type="NCBI Taxonomy" id="1974575"/>
    <lineage>
        <taxon>Bacteria</taxon>
        <taxon>Candidatus Gottesmaniibacteriota</taxon>
    </lineage>
</organism>
<dbReference type="PROSITE" id="PS51273">
    <property type="entry name" value="GATASE_TYPE_1"/>
    <property type="match status" value="1"/>
</dbReference>
<keyword evidence="7 10" id="KW-0456">Lyase</keyword>
<dbReference type="HAMAP" id="MF_00278">
    <property type="entry name" value="HisH"/>
    <property type="match status" value="1"/>
</dbReference>
<evidence type="ECO:0000256" key="9">
    <source>
        <dbReference type="ARBA" id="ARBA00049534"/>
    </source>
</evidence>
<feature type="active site" description="Nucleophile" evidence="10 11">
    <location>
        <position position="79"/>
    </location>
</feature>
<comment type="subunit">
    <text evidence="2 10">Heterodimer of HisH and HisF.</text>
</comment>
<protein>
    <recommendedName>
        <fullName evidence="10">Imidazole glycerol phosphate synthase subunit HisH</fullName>
        <ecNumber evidence="10">4.3.2.10</ecNumber>
    </recommendedName>
    <alternativeName>
        <fullName evidence="10">IGP synthase glutaminase subunit</fullName>
        <ecNumber evidence="10">3.5.1.2</ecNumber>
    </alternativeName>
    <alternativeName>
        <fullName evidence="10">IGP synthase subunit HisH</fullName>
    </alternativeName>
    <alternativeName>
        <fullName evidence="10">ImGP synthase subunit HisH</fullName>
        <shortName evidence="10">IGPS subunit HisH</shortName>
    </alternativeName>
</protein>
<dbReference type="PANTHER" id="PTHR42701">
    <property type="entry name" value="IMIDAZOLE GLYCEROL PHOSPHATE SYNTHASE SUBUNIT HISH"/>
    <property type="match status" value="1"/>
</dbReference>
<dbReference type="InterPro" id="IPR029062">
    <property type="entry name" value="Class_I_gatase-like"/>
</dbReference>
<dbReference type="GO" id="GO:0005737">
    <property type="term" value="C:cytoplasm"/>
    <property type="evidence" value="ECO:0007669"/>
    <property type="project" value="UniProtKB-SubCell"/>
</dbReference>
<keyword evidence="4 10" id="KW-0378">Hydrolase</keyword>
<evidence type="ECO:0000256" key="6">
    <source>
        <dbReference type="ARBA" id="ARBA00023102"/>
    </source>
</evidence>
<keyword evidence="3 10" id="KW-0028">Amino-acid biosynthesis</keyword>
<evidence type="ECO:0000313" key="14">
    <source>
        <dbReference type="Proteomes" id="UP000230707"/>
    </source>
</evidence>
<comment type="catalytic activity">
    <reaction evidence="9 10">
        <text>L-glutamine + H2O = L-glutamate + NH4(+)</text>
        <dbReference type="Rhea" id="RHEA:15889"/>
        <dbReference type="ChEBI" id="CHEBI:15377"/>
        <dbReference type="ChEBI" id="CHEBI:28938"/>
        <dbReference type="ChEBI" id="CHEBI:29985"/>
        <dbReference type="ChEBI" id="CHEBI:58359"/>
        <dbReference type="EC" id="3.5.1.2"/>
    </reaction>
</comment>
<dbReference type="AlphaFoldDB" id="A0A2H0NIP4"/>
<evidence type="ECO:0000256" key="4">
    <source>
        <dbReference type="ARBA" id="ARBA00022801"/>
    </source>
</evidence>
<dbReference type="EC" id="4.3.2.10" evidence="10"/>
<comment type="function">
    <text evidence="10">IGPS catalyzes the conversion of PRFAR and glutamine to IGP, AICAR and glutamate. The HisH subunit catalyzes the hydrolysis of glutamine to glutamate and ammonia as part of the synthesis of IGP and AICAR. The resulting ammonia molecule is channeled to the active site of HisF.</text>
</comment>
<dbReference type="Pfam" id="PF00117">
    <property type="entry name" value="GATase"/>
    <property type="match status" value="1"/>
</dbReference>
<comment type="subcellular location">
    <subcellularLocation>
        <location evidence="10">Cytoplasm</location>
    </subcellularLocation>
</comment>
<dbReference type="GO" id="GO:0016829">
    <property type="term" value="F:lyase activity"/>
    <property type="evidence" value="ECO:0007669"/>
    <property type="project" value="UniProtKB-KW"/>
</dbReference>
<evidence type="ECO:0000259" key="12">
    <source>
        <dbReference type="Pfam" id="PF00117"/>
    </source>
</evidence>
<gene>
    <name evidence="10 13" type="primary">hisH</name>
    <name evidence="13" type="ORF">COV53_01455</name>
</gene>
<dbReference type="EMBL" id="PCWS01000028">
    <property type="protein sequence ID" value="PIR08750.1"/>
    <property type="molecule type" value="Genomic_DNA"/>
</dbReference>
<dbReference type="EC" id="3.5.1.2" evidence="10"/>
<keyword evidence="6 10" id="KW-0368">Histidine biosynthesis</keyword>
<dbReference type="NCBIfam" id="TIGR01855">
    <property type="entry name" value="IMP_synth_hisH"/>
    <property type="match status" value="1"/>
</dbReference>
<dbReference type="InterPro" id="IPR017926">
    <property type="entry name" value="GATASE"/>
</dbReference>
<sequence length="204" mass="22940">MIVIIDYGSGNLGSVANSMVRIGLRYKISGNASVLKKARMLILPGVGAAKKGMSNLKARKLDQVIIEEIRIGKPFLGICLGMQLLFERSEEGNVECLGIFEGEVIKFKKERKIPQIGWNNVAKVQFHNFKIKKIFSDIPDNSYFYFVNSYYCLPKDKSIIAGISKYGERLVSVIVKDNIVATQFHPEKSGQAGMQFLKNWRNLC</sequence>
<evidence type="ECO:0000256" key="11">
    <source>
        <dbReference type="PIRSR" id="PIRSR000495-1"/>
    </source>
</evidence>
<evidence type="ECO:0000256" key="1">
    <source>
        <dbReference type="ARBA" id="ARBA00005091"/>
    </source>
</evidence>
<evidence type="ECO:0000313" key="13">
    <source>
        <dbReference type="EMBL" id="PIR08750.1"/>
    </source>
</evidence>
<dbReference type="InterPro" id="IPR010139">
    <property type="entry name" value="Imidazole-glycPsynth_HisH"/>
</dbReference>
<evidence type="ECO:0000256" key="8">
    <source>
        <dbReference type="ARBA" id="ARBA00047838"/>
    </source>
</evidence>
<evidence type="ECO:0000256" key="7">
    <source>
        <dbReference type="ARBA" id="ARBA00023239"/>
    </source>
</evidence>
<feature type="active site" evidence="10 11">
    <location>
        <position position="185"/>
    </location>
</feature>
<feature type="domain" description="Glutamine amidotransferase" evidence="12">
    <location>
        <begin position="3"/>
        <end position="199"/>
    </location>
</feature>
<dbReference type="PIRSF" id="PIRSF000495">
    <property type="entry name" value="Amidotransf_hisH"/>
    <property type="match status" value="1"/>
</dbReference>
<feature type="active site" evidence="10 11">
    <location>
        <position position="187"/>
    </location>
</feature>
<comment type="caution">
    <text evidence="13">The sequence shown here is derived from an EMBL/GenBank/DDBJ whole genome shotgun (WGS) entry which is preliminary data.</text>
</comment>
<evidence type="ECO:0000256" key="5">
    <source>
        <dbReference type="ARBA" id="ARBA00022962"/>
    </source>
</evidence>
<keyword evidence="10" id="KW-0963">Cytoplasm</keyword>
<dbReference type="GO" id="GO:0000107">
    <property type="term" value="F:imidazoleglycerol-phosphate synthase activity"/>
    <property type="evidence" value="ECO:0007669"/>
    <property type="project" value="UniProtKB-UniRule"/>
</dbReference>
<keyword evidence="5 10" id="KW-0315">Glutamine amidotransferase</keyword>
<dbReference type="Proteomes" id="UP000230707">
    <property type="component" value="Unassembled WGS sequence"/>
</dbReference>
<accession>A0A2H0NIP4</accession>
<evidence type="ECO:0000256" key="10">
    <source>
        <dbReference type="HAMAP-Rule" id="MF_00278"/>
    </source>
</evidence>
<proteinExistence type="inferred from homology"/>
<evidence type="ECO:0000256" key="3">
    <source>
        <dbReference type="ARBA" id="ARBA00022605"/>
    </source>
</evidence>
<dbReference type="SUPFAM" id="SSF52317">
    <property type="entry name" value="Class I glutamine amidotransferase-like"/>
    <property type="match status" value="1"/>
</dbReference>
<dbReference type="PANTHER" id="PTHR42701:SF1">
    <property type="entry name" value="IMIDAZOLE GLYCEROL PHOSPHATE SYNTHASE SUBUNIT HISH"/>
    <property type="match status" value="1"/>
</dbReference>
<dbReference type="GO" id="GO:0004359">
    <property type="term" value="F:glutaminase activity"/>
    <property type="evidence" value="ECO:0007669"/>
    <property type="project" value="UniProtKB-EC"/>
</dbReference>
<dbReference type="Gene3D" id="3.40.50.880">
    <property type="match status" value="1"/>
</dbReference>
<dbReference type="UniPathway" id="UPA00031">
    <property type="reaction ID" value="UER00010"/>
</dbReference>
<evidence type="ECO:0000256" key="2">
    <source>
        <dbReference type="ARBA" id="ARBA00011152"/>
    </source>
</evidence>
<comment type="catalytic activity">
    <reaction evidence="8 10">
        <text>5-[(5-phospho-1-deoxy-D-ribulos-1-ylimino)methylamino]-1-(5-phospho-beta-D-ribosyl)imidazole-4-carboxamide + L-glutamine = D-erythro-1-(imidazol-4-yl)glycerol 3-phosphate + 5-amino-1-(5-phospho-beta-D-ribosyl)imidazole-4-carboxamide + L-glutamate + H(+)</text>
        <dbReference type="Rhea" id="RHEA:24793"/>
        <dbReference type="ChEBI" id="CHEBI:15378"/>
        <dbReference type="ChEBI" id="CHEBI:29985"/>
        <dbReference type="ChEBI" id="CHEBI:58278"/>
        <dbReference type="ChEBI" id="CHEBI:58359"/>
        <dbReference type="ChEBI" id="CHEBI:58475"/>
        <dbReference type="ChEBI" id="CHEBI:58525"/>
        <dbReference type="EC" id="4.3.2.10"/>
    </reaction>
</comment>
<dbReference type="GO" id="GO:0000105">
    <property type="term" value="P:L-histidine biosynthetic process"/>
    <property type="evidence" value="ECO:0007669"/>
    <property type="project" value="UniProtKB-UniRule"/>
</dbReference>